<keyword evidence="3" id="KW-1185">Reference proteome</keyword>
<evidence type="ECO:0000313" key="3">
    <source>
        <dbReference type="Proteomes" id="UP000252139"/>
    </source>
</evidence>
<evidence type="ECO:0000256" key="1">
    <source>
        <dbReference type="SAM" id="MobiDB-lite"/>
    </source>
</evidence>
<name>A0A367JGE5_RHIAZ</name>
<dbReference type="EMBL" id="PJQL01001370">
    <property type="protein sequence ID" value="RCH88977.1"/>
    <property type="molecule type" value="Genomic_DNA"/>
</dbReference>
<protein>
    <submittedName>
        <fullName evidence="2">Uncharacterized protein</fullName>
    </submittedName>
</protein>
<feature type="region of interest" description="Disordered" evidence="1">
    <location>
        <begin position="192"/>
        <end position="212"/>
    </location>
</feature>
<dbReference type="AlphaFoldDB" id="A0A367JGE5"/>
<dbReference type="Proteomes" id="UP000252139">
    <property type="component" value="Unassembled WGS sequence"/>
</dbReference>
<gene>
    <name evidence="2" type="ORF">CU097_010680</name>
</gene>
<accession>A0A367JGE5</accession>
<sequence length="232" mass="26328">MPITQNVWVIFTQYSDKQPLDLDMTDPELPDRMDQLEKTINASLKTKKSASGRVSDAVEELTKNFKGFTLKETVVGKFIPSERNLSIKTMTRHLVARNQSAKIKERRKWVEAWSKTDINYIENCIFIDESAFDISMKLPTVKISSRNSSHSCGVANMEIRVPLTSKRIKVMCAQKRKATTVKAKTQVPRIQQEKSVSLAGAETEEEEHEESSSSTFDMKIYLCVAIDSWAST</sequence>
<dbReference type="OrthoDB" id="2230873at2759"/>
<organism evidence="2 3">
    <name type="scientific">Rhizopus azygosporus</name>
    <name type="common">Rhizopus microsporus var. azygosporus</name>
    <dbReference type="NCBI Taxonomy" id="86630"/>
    <lineage>
        <taxon>Eukaryota</taxon>
        <taxon>Fungi</taxon>
        <taxon>Fungi incertae sedis</taxon>
        <taxon>Mucoromycota</taxon>
        <taxon>Mucoromycotina</taxon>
        <taxon>Mucoromycetes</taxon>
        <taxon>Mucorales</taxon>
        <taxon>Mucorineae</taxon>
        <taxon>Rhizopodaceae</taxon>
        <taxon>Rhizopus</taxon>
    </lineage>
</organism>
<comment type="caution">
    <text evidence="2">The sequence shown here is derived from an EMBL/GenBank/DDBJ whole genome shotgun (WGS) entry which is preliminary data.</text>
</comment>
<proteinExistence type="predicted"/>
<dbReference type="STRING" id="86630.A0A367JGE5"/>
<reference evidence="2 3" key="1">
    <citation type="journal article" date="2018" name="G3 (Bethesda)">
        <title>Phylogenetic and Phylogenomic Definition of Rhizopus Species.</title>
        <authorList>
            <person name="Gryganskyi A.P."/>
            <person name="Golan J."/>
            <person name="Dolatabadi S."/>
            <person name="Mondo S."/>
            <person name="Robb S."/>
            <person name="Idnurm A."/>
            <person name="Muszewska A."/>
            <person name="Steczkiewicz K."/>
            <person name="Masonjones S."/>
            <person name="Liao H.L."/>
            <person name="Gajdeczka M.T."/>
            <person name="Anike F."/>
            <person name="Vuek A."/>
            <person name="Anishchenko I.M."/>
            <person name="Voigt K."/>
            <person name="de Hoog G.S."/>
            <person name="Smith M.E."/>
            <person name="Heitman J."/>
            <person name="Vilgalys R."/>
            <person name="Stajich J.E."/>
        </authorList>
    </citation>
    <scope>NUCLEOTIDE SEQUENCE [LARGE SCALE GENOMIC DNA]</scope>
    <source>
        <strain evidence="2 3">CBS 357.93</strain>
    </source>
</reference>
<evidence type="ECO:0000313" key="2">
    <source>
        <dbReference type="EMBL" id="RCH88977.1"/>
    </source>
</evidence>